<keyword evidence="1" id="KW-0413">Isomerase</keyword>
<accession>A0A919ABJ5</accession>
<reference evidence="1" key="1">
    <citation type="journal article" date="2014" name="Int. J. Syst. Evol. Microbiol.">
        <title>Complete genome sequence of Corynebacterium casei LMG S-19264T (=DSM 44701T), isolated from a smear-ripened cheese.</title>
        <authorList>
            <consortium name="US DOE Joint Genome Institute (JGI-PGF)"/>
            <person name="Walter F."/>
            <person name="Albersmeier A."/>
            <person name="Kalinowski J."/>
            <person name="Ruckert C."/>
        </authorList>
    </citation>
    <scope>NUCLEOTIDE SEQUENCE</scope>
    <source>
        <strain evidence="1">JCM 4477</strain>
    </source>
</reference>
<sequence length="225" mass="22564">MGGTFGAAVAPGVDMRLLLIRHGRTRANQDGVLDTAPPGPALTPAGRRQAAALVDALAGEDIGALYVSPLTRARMTAAPLSAALARQAVVRAGLREVEAGALEGSTAPEDIGRYAAVAAAWAAGRTGVPMPGAPSGAAFFRRFDGVVAEAAGCGAEVVALVTHGTAVRVWTAARTANVSVDFVLEHEVSNTGVVAVEGTPETGWHTVSWCGTALTTDALSGTGGA</sequence>
<dbReference type="Pfam" id="PF00300">
    <property type="entry name" value="His_Phos_1"/>
    <property type="match status" value="1"/>
</dbReference>
<dbReference type="GO" id="GO:0016791">
    <property type="term" value="F:phosphatase activity"/>
    <property type="evidence" value="ECO:0007669"/>
    <property type="project" value="TreeGrafter"/>
</dbReference>
<protein>
    <submittedName>
        <fullName evidence="1">Isomerase</fullName>
    </submittedName>
</protein>
<dbReference type="PANTHER" id="PTHR48100:SF58">
    <property type="entry name" value="PE-PGRS FAMILY PROTEIN PE_PGRS11"/>
    <property type="match status" value="1"/>
</dbReference>
<dbReference type="CDD" id="cd07067">
    <property type="entry name" value="HP_PGM_like"/>
    <property type="match status" value="1"/>
</dbReference>
<proteinExistence type="predicted"/>
<dbReference type="PANTHER" id="PTHR48100">
    <property type="entry name" value="BROAD-SPECIFICITY PHOSPHATASE YOR283W-RELATED"/>
    <property type="match status" value="1"/>
</dbReference>
<dbReference type="Proteomes" id="UP000630718">
    <property type="component" value="Unassembled WGS sequence"/>
</dbReference>
<name>A0A919ABJ5_9ACTN</name>
<dbReference type="GO" id="GO:0005737">
    <property type="term" value="C:cytoplasm"/>
    <property type="evidence" value="ECO:0007669"/>
    <property type="project" value="TreeGrafter"/>
</dbReference>
<dbReference type="GO" id="GO:0016853">
    <property type="term" value="F:isomerase activity"/>
    <property type="evidence" value="ECO:0007669"/>
    <property type="project" value="UniProtKB-KW"/>
</dbReference>
<dbReference type="InterPro" id="IPR050275">
    <property type="entry name" value="PGM_Phosphatase"/>
</dbReference>
<organism evidence="1 2">
    <name type="scientific">Streptomyces fumanus</name>
    <dbReference type="NCBI Taxonomy" id="67302"/>
    <lineage>
        <taxon>Bacteria</taxon>
        <taxon>Bacillati</taxon>
        <taxon>Actinomycetota</taxon>
        <taxon>Actinomycetes</taxon>
        <taxon>Kitasatosporales</taxon>
        <taxon>Streptomycetaceae</taxon>
        <taxon>Streptomyces</taxon>
    </lineage>
</organism>
<dbReference type="Gene3D" id="3.40.50.1240">
    <property type="entry name" value="Phosphoglycerate mutase-like"/>
    <property type="match status" value="1"/>
</dbReference>
<keyword evidence="2" id="KW-1185">Reference proteome</keyword>
<dbReference type="SMART" id="SM00855">
    <property type="entry name" value="PGAM"/>
    <property type="match status" value="1"/>
</dbReference>
<comment type="caution">
    <text evidence="1">The sequence shown here is derived from an EMBL/GenBank/DDBJ whole genome shotgun (WGS) entry which is preliminary data.</text>
</comment>
<reference evidence="1" key="2">
    <citation type="submission" date="2020-09" db="EMBL/GenBank/DDBJ databases">
        <authorList>
            <person name="Sun Q."/>
            <person name="Ohkuma M."/>
        </authorList>
    </citation>
    <scope>NUCLEOTIDE SEQUENCE</scope>
    <source>
        <strain evidence="1">JCM 4477</strain>
    </source>
</reference>
<evidence type="ECO:0000313" key="1">
    <source>
        <dbReference type="EMBL" id="GHE93623.1"/>
    </source>
</evidence>
<dbReference type="InterPro" id="IPR013078">
    <property type="entry name" value="His_Pase_superF_clade-1"/>
</dbReference>
<dbReference type="SUPFAM" id="SSF53254">
    <property type="entry name" value="Phosphoglycerate mutase-like"/>
    <property type="match status" value="1"/>
</dbReference>
<dbReference type="InterPro" id="IPR029033">
    <property type="entry name" value="His_PPase_superfam"/>
</dbReference>
<evidence type="ECO:0000313" key="2">
    <source>
        <dbReference type="Proteomes" id="UP000630718"/>
    </source>
</evidence>
<dbReference type="EMBL" id="BNBI01000003">
    <property type="protein sequence ID" value="GHE93623.1"/>
    <property type="molecule type" value="Genomic_DNA"/>
</dbReference>
<dbReference type="AlphaFoldDB" id="A0A919ABJ5"/>
<gene>
    <name evidence="1" type="ORF">GCM10018772_16760</name>
</gene>